<proteinExistence type="predicted"/>
<feature type="region of interest" description="Disordered" evidence="1">
    <location>
        <begin position="304"/>
        <end position="332"/>
    </location>
</feature>
<dbReference type="EMBL" id="LWDF02000313">
    <property type="protein sequence ID" value="KAE8250547.1"/>
    <property type="molecule type" value="Genomic_DNA"/>
</dbReference>
<feature type="compositionally biased region" description="Basic and acidic residues" evidence="1">
    <location>
        <begin position="482"/>
        <end position="495"/>
    </location>
</feature>
<keyword evidence="3" id="KW-1185">Reference proteome</keyword>
<evidence type="ECO:0000313" key="3">
    <source>
        <dbReference type="Proteomes" id="UP000077521"/>
    </source>
</evidence>
<reference evidence="2" key="1">
    <citation type="submission" date="2016-04" db="EMBL/GenBank/DDBJ databases">
        <authorList>
            <person name="Nguyen H.D."/>
            <person name="Samba Siva P."/>
            <person name="Cullis J."/>
            <person name="Levesque C.A."/>
            <person name="Hambleton S."/>
        </authorList>
    </citation>
    <scope>NUCLEOTIDE SEQUENCE</scope>
    <source>
        <strain evidence="2">DAOMC 236416</strain>
    </source>
</reference>
<feature type="compositionally biased region" description="Basic residues" evidence="1">
    <location>
        <begin position="496"/>
        <end position="506"/>
    </location>
</feature>
<feature type="region of interest" description="Disordered" evidence="1">
    <location>
        <begin position="716"/>
        <end position="747"/>
    </location>
</feature>
<dbReference type="AlphaFoldDB" id="A0A8T8SX45"/>
<organism evidence="2 3">
    <name type="scientific">Tilletia indica</name>
    <dbReference type="NCBI Taxonomy" id="43049"/>
    <lineage>
        <taxon>Eukaryota</taxon>
        <taxon>Fungi</taxon>
        <taxon>Dikarya</taxon>
        <taxon>Basidiomycota</taxon>
        <taxon>Ustilaginomycotina</taxon>
        <taxon>Exobasidiomycetes</taxon>
        <taxon>Tilletiales</taxon>
        <taxon>Tilletiaceae</taxon>
        <taxon>Tilletia</taxon>
    </lineage>
</organism>
<feature type="compositionally biased region" description="Low complexity" evidence="1">
    <location>
        <begin position="35"/>
        <end position="49"/>
    </location>
</feature>
<feature type="region of interest" description="Disordered" evidence="1">
    <location>
        <begin position="26"/>
        <end position="115"/>
    </location>
</feature>
<feature type="region of interest" description="Disordered" evidence="1">
    <location>
        <begin position="482"/>
        <end position="506"/>
    </location>
</feature>
<evidence type="ECO:0000256" key="1">
    <source>
        <dbReference type="SAM" id="MobiDB-lite"/>
    </source>
</evidence>
<comment type="caution">
    <text evidence="2">The sequence shown here is derived from an EMBL/GenBank/DDBJ whole genome shotgun (WGS) entry which is preliminary data.</text>
</comment>
<name>A0A8T8SX45_9BASI</name>
<evidence type="ECO:0000313" key="2">
    <source>
        <dbReference type="EMBL" id="KAE8250547.1"/>
    </source>
</evidence>
<reference evidence="2" key="2">
    <citation type="journal article" date="2019" name="IMA Fungus">
        <title>Genome sequencing and comparison of five Tilletia species to identify candidate genes for the detection of regulated species infecting wheat.</title>
        <authorList>
            <person name="Nguyen H.D.T."/>
            <person name="Sultana T."/>
            <person name="Kesanakurti P."/>
            <person name="Hambleton S."/>
        </authorList>
    </citation>
    <scope>NUCLEOTIDE SEQUENCE</scope>
    <source>
        <strain evidence="2">DAOMC 236416</strain>
    </source>
</reference>
<dbReference type="Proteomes" id="UP000077521">
    <property type="component" value="Unassembled WGS sequence"/>
</dbReference>
<feature type="compositionally biased region" description="Low complexity" evidence="1">
    <location>
        <begin position="304"/>
        <end position="314"/>
    </location>
</feature>
<accession>A0A8T8SX45</accession>
<sequence>MSSQQHHPRSTTPGPVLSASRHMDAVNDNLGHYGGSYSPSPSSLGPSSGPHRDYHHYHHPGHGVPFAGSGIHHHHQQPHQQAAYHSGSGVHFAAPGTPSMHHHPPSFVPGSAPSVLRHGPAGYDPAYHGMASPGPLSTPSAASGPGSVLGPIGNVVGTVIPKAVIPKATTRKTGPTDKTIATNYLSEYHVIAKMETEIQKRVEAKVASVLQDVNVVAREQVNVVLDNYAAAVEGFRAKVLQINGDGADAGLQRSDDGNIYIRINHHNLESYFSKVNDVERVLQQKIDTLTADMEALQLKVDQSAQSAPSLAPSSGGPGAVGPSAPPTLPTLNFEGKEHKWTRVQNKFKALISQQAGLPSGRGAADKEQKIYEVPFPTDPADIIYHPHTYVPTSDQPAPESSAAGDARRRYRCLRFDFDRNWDEDPNWELLLPILEYLLRDFEDNDLPKEMTPKELMRKVLKRTWMYWRERFRQLRAGSSFSEVKEGWAQDNQESRRSKRTTNKGGRRYRVAKSMLVGKPGHKNFDALDPCVFRGEYQSAEESVAESVPGTPTKKRFRIRRAPEFRSDEGDRYLRGLDANLPLPRDRIVDSDERFPTPTVPAEARMWMISAQYASNNPEAVAHLLPNRGPFSGDGMMASSSNMIGSTPIPSVLSSLSTTGRASGSSSAAAASSAYRRLFASEPQDAVVGGLPAGAGVGVGEEPADVGAGADAGMGVGGDAVVGEEPSGVGMDMGSGQDAVEGGELAGS</sequence>
<protein>
    <submittedName>
        <fullName evidence="2">Uncharacterized protein</fullName>
    </submittedName>
</protein>
<gene>
    <name evidence="2" type="ORF">A4X13_0g4627</name>
</gene>